<keyword evidence="5" id="KW-1185">Reference proteome</keyword>
<organism evidence="6">
    <name type="scientific">Wuchereria bancrofti</name>
    <dbReference type="NCBI Taxonomy" id="6293"/>
    <lineage>
        <taxon>Eukaryota</taxon>
        <taxon>Metazoa</taxon>
        <taxon>Ecdysozoa</taxon>
        <taxon>Nematoda</taxon>
        <taxon>Chromadorea</taxon>
        <taxon>Rhabditida</taxon>
        <taxon>Spirurina</taxon>
        <taxon>Spiruromorpha</taxon>
        <taxon>Filarioidea</taxon>
        <taxon>Onchocercidae</taxon>
        <taxon>Wuchereria</taxon>
    </lineage>
</organism>
<dbReference type="InterPro" id="IPR003734">
    <property type="entry name" value="DUF155"/>
</dbReference>
<dbReference type="GO" id="GO:0005739">
    <property type="term" value="C:mitochondrion"/>
    <property type="evidence" value="ECO:0007669"/>
    <property type="project" value="UniProtKB-ARBA"/>
</dbReference>
<reference evidence="4 5" key="2">
    <citation type="submission" date="2018-11" db="EMBL/GenBank/DDBJ databases">
        <authorList>
            <consortium name="Pathogen Informatics"/>
        </authorList>
    </citation>
    <scope>NUCLEOTIDE SEQUENCE [LARGE SCALE GENOMIC DNA]</scope>
</reference>
<evidence type="ECO:0000256" key="2">
    <source>
        <dbReference type="SAM" id="Phobius"/>
    </source>
</evidence>
<dbReference type="OrthoDB" id="242766at2759"/>
<evidence type="ECO:0000256" key="1">
    <source>
        <dbReference type="ARBA" id="ARBA00008306"/>
    </source>
</evidence>
<dbReference type="Pfam" id="PF02582">
    <property type="entry name" value="DUF155"/>
    <property type="match status" value="1"/>
</dbReference>
<dbReference type="OMA" id="EIFVFRD"/>
<evidence type="ECO:0000259" key="3">
    <source>
        <dbReference type="Pfam" id="PF02582"/>
    </source>
</evidence>
<dbReference type="FunCoup" id="A0A183XFJ3">
    <property type="interactions" value="1334"/>
</dbReference>
<gene>
    <name evidence="4" type="ORF">WBA_LOCUS606</name>
</gene>
<sequence>MLRRWSLLRYLLASFEPNASHLRSHTINKKQLWTKAIQSNPLVDRVLCMQPAKHFADATNPLPATVDSTTVVRKPVRRRRPLTSVYDSTYPRGPEIIGVAMAESFRLLDLLDDDHLFSLYNCTHIDEEIDDGLHFVPKPQYIIDQNAIKEFFLFADGVVVFWGINHIERSQIMDILSQYTELPYEASVVLEETDTLSFRMVKEGETRMKGEQLLLNFANYLDGHFSSLATLERFAFSHGMAASVKVAIWEAQLLEYAEPLAKASKGLSIGKIPLKRKNVLMQTGTLLSLRHSINLNTNLIDSDFYWEKQDLESYYRMALKHFAVAGRRRMLNAQLDYCSEILKVVNGMQTHNCEARLEWMIIYLIIIEVFFAIIDHFGFNLGPTQKVHIDNCEELVSGINEALQKDR</sequence>
<dbReference type="InterPro" id="IPR051624">
    <property type="entry name" value="RMD1/Sad1-interacting"/>
</dbReference>
<dbReference type="EMBL" id="UYWW01000090">
    <property type="protein sequence ID" value="VDM07220.1"/>
    <property type="molecule type" value="Genomic_DNA"/>
</dbReference>
<dbReference type="Proteomes" id="UP000270924">
    <property type="component" value="Unassembled WGS sequence"/>
</dbReference>
<keyword evidence="2" id="KW-0472">Membrane</keyword>
<dbReference type="PANTHER" id="PTHR16255:SF1">
    <property type="entry name" value="REQUIRED FOR MEIOTIC NUCLEAR DIVISION PROTEIN 1 HOMOLOG"/>
    <property type="match status" value="1"/>
</dbReference>
<keyword evidence="2" id="KW-1133">Transmembrane helix</keyword>
<dbReference type="PANTHER" id="PTHR16255">
    <property type="entry name" value="REQUIRED FOR MEIOTIC NUCLEAR DIVISION PROTEIN 1 HOMOLOG"/>
    <property type="match status" value="1"/>
</dbReference>
<evidence type="ECO:0000313" key="4">
    <source>
        <dbReference type="EMBL" id="VDM07220.1"/>
    </source>
</evidence>
<proteinExistence type="inferred from homology"/>
<dbReference type="STRING" id="6293.A0A183XFJ3"/>
<accession>A0A183XFJ3</accession>
<keyword evidence="2" id="KW-0812">Transmembrane</keyword>
<name>A0A183XFJ3_WUCBA</name>
<reference evidence="6" key="1">
    <citation type="submission" date="2016-11" db="UniProtKB">
        <authorList>
            <consortium name="WormBaseParasite"/>
        </authorList>
    </citation>
    <scope>IDENTIFICATION</scope>
    <source>
        <strain evidence="6">pt0022</strain>
    </source>
</reference>
<evidence type="ECO:0000313" key="6">
    <source>
        <dbReference type="WBParaSite" id="maker-PairedContig_1765-snap-gene-0.6-mRNA-1"/>
    </source>
</evidence>
<dbReference type="GO" id="GO:0070131">
    <property type="term" value="P:positive regulation of mitochondrial translation"/>
    <property type="evidence" value="ECO:0007669"/>
    <property type="project" value="TreeGrafter"/>
</dbReference>
<comment type="similarity">
    <text evidence="1">Belongs to the RMD1/sif2 family.</text>
</comment>
<dbReference type="WBParaSite" id="maker-PairedContig_1765-snap-gene-0.6-mRNA-1">
    <property type="protein sequence ID" value="maker-PairedContig_1765-snap-gene-0.6-mRNA-1"/>
    <property type="gene ID" value="maker-PairedContig_1765-snap-gene-0.6"/>
</dbReference>
<evidence type="ECO:0000313" key="5">
    <source>
        <dbReference type="Proteomes" id="UP000270924"/>
    </source>
</evidence>
<feature type="transmembrane region" description="Helical" evidence="2">
    <location>
        <begin position="359"/>
        <end position="379"/>
    </location>
</feature>
<feature type="domain" description="DUF155" evidence="3">
    <location>
        <begin position="152"/>
        <end position="332"/>
    </location>
</feature>
<dbReference type="AlphaFoldDB" id="A0A183XFJ3"/>
<protein>
    <submittedName>
        <fullName evidence="6">DUF155 domain-containing protein</fullName>
    </submittedName>
</protein>